<evidence type="ECO:0000313" key="1">
    <source>
        <dbReference type="EMBL" id="MCX2718671.1"/>
    </source>
</evidence>
<dbReference type="Gene3D" id="2.30.260.10">
    <property type="entry name" value="putative xylanase like domain"/>
    <property type="match status" value="1"/>
</dbReference>
<dbReference type="InterPro" id="IPR038765">
    <property type="entry name" value="Papain-like_cys_pep_sf"/>
</dbReference>
<dbReference type="Proteomes" id="UP001207116">
    <property type="component" value="Unassembled WGS sequence"/>
</dbReference>
<dbReference type="AlphaFoldDB" id="A0AAE3MJV8"/>
<dbReference type="RefSeq" id="WP_266010896.1">
    <property type="nucleotide sequence ID" value="NZ_JAPFQP010000001.1"/>
</dbReference>
<dbReference type="InterPro" id="IPR010846">
    <property type="entry name" value="AmiA-like"/>
</dbReference>
<comment type="caution">
    <text evidence="1">The sequence shown here is derived from an EMBL/GenBank/DDBJ whole genome shotgun (WGS) entry which is preliminary data.</text>
</comment>
<name>A0AAE3MJV8_9FLAO</name>
<accession>A0AAE3MJV8</accession>
<dbReference type="Pfam" id="PF07313">
    <property type="entry name" value="AmiA-like"/>
    <property type="match status" value="1"/>
</dbReference>
<sequence length="279" mass="30777">MLRLPLIIALLFTGVLCSQGIVCSVEDRNVFNSKVEAIKDLPNEAAGTLLVSVGSTFLGTPYVAGTLEIGEIEQLVINLQGLDCTTFVENVLALSLLIREQDTSFDNYAKALQKIRYRDGQLTGYASRLHYFSEWIRDNEKKGLVKDMSIGLGGLPSGKTLNFMTSNRELYPRLSDPGAFQKMEAVERQLENQPYSYIPGKVLIKRVNDLRHGDIIALATNINGLDVTHTGIVFRKENGVLHLLHASSRGQVEVSEKPLLDYLSGVKGNTGILVARPIF</sequence>
<organism evidence="1 2">
    <name type="scientific">Lentiprolixibacter aurantiacus</name>
    <dbReference type="NCBI Taxonomy" id="2993939"/>
    <lineage>
        <taxon>Bacteria</taxon>
        <taxon>Pseudomonadati</taxon>
        <taxon>Bacteroidota</taxon>
        <taxon>Flavobacteriia</taxon>
        <taxon>Flavobacteriales</taxon>
        <taxon>Flavobacteriaceae</taxon>
        <taxon>Lentiprolixibacter</taxon>
    </lineage>
</organism>
<evidence type="ECO:0000313" key="2">
    <source>
        <dbReference type="Proteomes" id="UP001207116"/>
    </source>
</evidence>
<dbReference type="EMBL" id="JAPFQP010000001">
    <property type="protein sequence ID" value="MCX2718671.1"/>
    <property type="molecule type" value="Genomic_DNA"/>
</dbReference>
<dbReference type="SUPFAM" id="SSF54001">
    <property type="entry name" value="Cysteine proteinases"/>
    <property type="match status" value="1"/>
</dbReference>
<reference evidence="1" key="1">
    <citation type="submission" date="2022-11" db="EMBL/GenBank/DDBJ databases">
        <title>The characterization of three novel Bacteroidetes species and genomic analysis of their roles in tidal elemental geochemical cycles.</title>
        <authorList>
            <person name="Ma K.-J."/>
        </authorList>
    </citation>
    <scope>NUCLEOTIDE SEQUENCE</scope>
    <source>
        <strain evidence="1">M415</strain>
    </source>
</reference>
<keyword evidence="2" id="KW-1185">Reference proteome</keyword>
<protein>
    <submittedName>
        <fullName evidence="1">DUF1460 domain-containing protein</fullName>
    </submittedName>
</protein>
<proteinExistence type="predicted"/>
<gene>
    <name evidence="1" type="ORF">OO016_03555</name>
</gene>
<dbReference type="Gene3D" id="1.10.3670.10">
    <property type="entry name" value="Putative xylanase like domain"/>
    <property type="match status" value="1"/>
</dbReference>